<dbReference type="Gene3D" id="1.20.1440.60">
    <property type="entry name" value="23S rRNA-intervening sequence"/>
    <property type="match status" value="1"/>
</dbReference>
<dbReference type="PANTHER" id="PTHR38471:SF2">
    <property type="entry name" value="FOUR HELIX BUNDLE PROTEIN"/>
    <property type="match status" value="1"/>
</dbReference>
<evidence type="ECO:0000313" key="1">
    <source>
        <dbReference type="EMBL" id="SIS81009.1"/>
    </source>
</evidence>
<dbReference type="PIRSF" id="PIRSF035652">
    <property type="entry name" value="CHP02436"/>
    <property type="match status" value="1"/>
</dbReference>
<dbReference type="AlphaFoldDB" id="A0A1N7M4V9"/>
<dbReference type="RefSeq" id="WP_076387118.1">
    <property type="nucleotide sequence ID" value="NZ_FTOI01000007.1"/>
</dbReference>
<sequence length="118" mass="13614">MSYKEDNLIQIKTFDFALSIIKFYMECKSQNEYILSKQILRSGTSIGANVEEGIAAQSKKDFISKLSIANKEARETKYWLRLYHSSNLVQIDVEPYLKEIESIINILTKIIKTSSQNL</sequence>
<dbReference type="STRING" id="713588.SAMN05421789_10793"/>
<dbReference type="NCBIfam" id="TIGR02436">
    <property type="entry name" value="four helix bundle protein"/>
    <property type="match status" value="1"/>
</dbReference>
<dbReference type="SUPFAM" id="SSF158446">
    <property type="entry name" value="IVS-encoded protein-like"/>
    <property type="match status" value="1"/>
</dbReference>
<proteinExistence type="predicted"/>
<dbReference type="InterPro" id="IPR012657">
    <property type="entry name" value="23S_rRNA-intervening_sequence"/>
</dbReference>
<accession>A0A1N7M4V9</accession>
<keyword evidence="2" id="KW-1185">Reference proteome</keyword>
<name>A0A1N7M4V9_9FLAO</name>
<dbReference type="Proteomes" id="UP000185839">
    <property type="component" value="Unassembled WGS sequence"/>
</dbReference>
<dbReference type="InterPro" id="IPR036583">
    <property type="entry name" value="23S_rRNA_IVS_sf"/>
</dbReference>
<protein>
    <submittedName>
        <fullName evidence="1">Four helix bundle protein</fullName>
    </submittedName>
</protein>
<dbReference type="EMBL" id="FTOI01000007">
    <property type="protein sequence ID" value="SIS81009.1"/>
    <property type="molecule type" value="Genomic_DNA"/>
</dbReference>
<gene>
    <name evidence="1" type="ORF">SAMN05421789_10793</name>
</gene>
<dbReference type="OrthoDB" id="285993at2"/>
<dbReference type="PANTHER" id="PTHR38471">
    <property type="entry name" value="FOUR HELIX BUNDLE PROTEIN"/>
    <property type="match status" value="1"/>
</dbReference>
<evidence type="ECO:0000313" key="2">
    <source>
        <dbReference type="Proteomes" id="UP000185839"/>
    </source>
</evidence>
<dbReference type="Pfam" id="PF05635">
    <property type="entry name" value="23S_rRNA_IVP"/>
    <property type="match status" value="1"/>
</dbReference>
<organism evidence="1 2">
    <name type="scientific">Kaistella chaponensis</name>
    <dbReference type="NCBI Taxonomy" id="713588"/>
    <lineage>
        <taxon>Bacteria</taxon>
        <taxon>Pseudomonadati</taxon>
        <taxon>Bacteroidota</taxon>
        <taxon>Flavobacteriia</taxon>
        <taxon>Flavobacteriales</taxon>
        <taxon>Weeksellaceae</taxon>
        <taxon>Chryseobacterium group</taxon>
        <taxon>Kaistella</taxon>
    </lineage>
</organism>
<reference evidence="2" key="1">
    <citation type="submission" date="2017-01" db="EMBL/GenBank/DDBJ databases">
        <authorList>
            <person name="Varghese N."/>
            <person name="Submissions S."/>
        </authorList>
    </citation>
    <scope>NUCLEOTIDE SEQUENCE [LARGE SCALE GENOMIC DNA]</scope>
    <source>
        <strain evidence="2">DSM 23145</strain>
    </source>
</reference>